<feature type="transmembrane region" description="Helical" evidence="6">
    <location>
        <begin position="43"/>
        <end position="69"/>
    </location>
</feature>
<keyword evidence="4 6" id="KW-1133">Transmembrane helix</keyword>
<dbReference type="PANTHER" id="PTHR42723:SF1">
    <property type="entry name" value="CHLOROPHYLL SYNTHASE, CHLOROPLASTIC"/>
    <property type="match status" value="1"/>
</dbReference>
<evidence type="ECO:0000256" key="4">
    <source>
        <dbReference type="ARBA" id="ARBA00022989"/>
    </source>
</evidence>
<organism evidence="7 8">
    <name type="scientific">Pajaroellobacter abortibovis</name>
    <dbReference type="NCBI Taxonomy" id="1882918"/>
    <lineage>
        <taxon>Bacteria</taxon>
        <taxon>Pseudomonadati</taxon>
        <taxon>Myxococcota</taxon>
        <taxon>Polyangia</taxon>
        <taxon>Polyangiales</taxon>
        <taxon>Polyangiaceae</taxon>
    </lineage>
</organism>
<dbReference type="InterPro" id="IPR000537">
    <property type="entry name" value="UbiA_prenyltransferase"/>
</dbReference>
<evidence type="ECO:0000256" key="5">
    <source>
        <dbReference type="ARBA" id="ARBA00023136"/>
    </source>
</evidence>
<dbReference type="Gene3D" id="1.10.357.140">
    <property type="entry name" value="UbiA prenyltransferase"/>
    <property type="match status" value="1"/>
</dbReference>
<dbReference type="GO" id="GO:0016765">
    <property type="term" value="F:transferase activity, transferring alkyl or aryl (other than methyl) groups"/>
    <property type="evidence" value="ECO:0007669"/>
    <property type="project" value="InterPro"/>
</dbReference>
<dbReference type="STRING" id="1882918.BCY86_00110"/>
<evidence type="ECO:0000313" key="7">
    <source>
        <dbReference type="EMBL" id="APR99251.1"/>
    </source>
</evidence>
<proteinExistence type="predicted"/>
<keyword evidence="3 6" id="KW-0812">Transmembrane</keyword>
<feature type="transmembrane region" description="Helical" evidence="6">
    <location>
        <begin position="286"/>
        <end position="305"/>
    </location>
</feature>
<feature type="transmembrane region" description="Helical" evidence="6">
    <location>
        <begin position="142"/>
        <end position="163"/>
    </location>
</feature>
<dbReference type="CDD" id="cd13963">
    <property type="entry name" value="PT_UbiA_2"/>
    <property type="match status" value="1"/>
</dbReference>
<feature type="transmembrane region" description="Helical" evidence="6">
    <location>
        <begin position="245"/>
        <end position="265"/>
    </location>
</feature>
<dbReference type="KEGG" id="pabo:BCY86_00110"/>
<gene>
    <name evidence="7" type="ORF">BCY86_00110</name>
</gene>
<evidence type="ECO:0000256" key="2">
    <source>
        <dbReference type="ARBA" id="ARBA00022475"/>
    </source>
</evidence>
<evidence type="ECO:0000256" key="1">
    <source>
        <dbReference type="ARBA" id="ARBA00004141"/>
    </source>
</evidence>
<name>A0A1L6MUS7_9BACT</name>
<feature type="transmembrane region" description="Helical" evidence="6">
    <location>
        <begin position="101"/>
        <end position="130"/>
    </location>
</feature>
<evidence type="ECO:0000313" key="8">
    <source>
        <dbReference type="Proteomes" id="UP000185544"/>
    </source>
</evidence>
<dbReference type="Pfam" id="PF01040">
    <property type="entry name" value="UbiA"/>
    <property type="match status" value="1"/>
</dbReference>
<dbReference type="EMBL" id="CP016908">
    <property type="protein sequence ID" value="APR99251.1"/>
    <property type="molecule type" value="Genomic_DNA"/>
</dbReference>
<keyword evidence="8" id="KW-1185">Reference proteome</keyword>
<feature type="transmembrane region" description="Helical" evidence="6">
    <location>
        <begin position="169"/>
        <end position="187"/>
    </location>
</feature>
<dbReference type="GO" id="GO:0016020">
    <property type="term" value="C:membrane"/>
    <property type="evidence" value="ECO:0007669"/>
    <property type="project" value="UniProtKB-SubCell"/>
</dbReference>
<dbReference type="InterPro" id="IPR044878">
    <property type="entry name" value="UbiA_sf"/>
</dbReference>
<sequence>MSSGLFQNFLRTLRPYQWVKNLVVLAPMFFHKDLFLSTAAGPALNLVVTIRAVAATAIFCLLSGAVYTINDLVDVEVDRAHPLKKNRPIARGDVPKPFAKIMSVFLVVFSLGTSYLLDPYFAFLALAYFLQNVLYSFKVKHVPFGDVILIALGFVLRVLGGGIVTKTYVSRYLLVCTALLALFLGFGKRRHELKMNAAGKQRPVLKEYTSTSLNIALGITGAATVIVYTAYSLDPMTRVWFQSDWLWLTIPFVLFGILRFLFLVIRNGDREETNESPTQAMLSDAPFVFNLLLWLFVVIAVVYHLRPAVS</sequence>
<dbReference type="Proteomes" id="UP000185544">
    <property type="component" value="Chromosome"/>
</dbReference>
<protein>
    <recommendedName>
        <fullName evidence="9">Phosphoribose diphosphate--decaprenyl-phosphate phosphoribosyltransferase</fullName>
    </recommendedName>
</protein>
<dbReference type="PANTHER" id="PTHR42723">
    <property type="entry name" value="CHLOROPHYLL SYNTHASE"/>
    <property type="match status" value="1"/>
</dbReference>
<keyword evidence="2" id="KW-1003">Cell membrane</keyword>
<keyword evidence="5 6" id="KW-0472">Membrane</keyword>
<reference evidence="7 8" key="1">
    <citation type="submission" date="2016-08" db="EMBL/GenBank/DDBJ databases">
        <title>Identification and validation of antigenic proteins from Pajaroellobacter abortibovis using de-novo genome sequence assembly and reverse vaccinology.</title>
        <authorList>
            <person name="Welly B.T."/>
            <person name="Miller M.R."/>
            <person name="Stott J.L."/>
            <person name="Blanchard M.T."/>
            <person name="Islas-Trejo A.D."/>
            <person name="O'Rourke S.M."/>
            <person name="Young A.E."/>
            <person name="Medrano J.F."/>
            <person name="Van Eenennaam A.L."/>
        </authorList>
    </citation>
    <scope>NUCLEOTIDE SEQUENCE [LARGE SCALE GENOMIC DNA]</scope>
    <source>
        <strain evidence="7 8">BTF92-0548A/99-0131</strain>
    </source>
</reference>
<comment type="subcellular location">
    <subcellularLocation>
        <location evidence="1">Membrane</location>
        <topology evidence="1">Multi-pass membrane protein</topology>
    </subcellularLocation>
</comment>
<evidence type="ECO:0000256" key="6">
    <source>
        <dbReference type="SAM" id="Phobius"/>
    </source>
</evidence>
<evidence type="ECO:0008006" key="9">
    <source>
        <dbReference type="Google" id="ProtNLM"/>
    </source>
</evidence>
<evidence type="ECO:0000256" key="3">
    <source>
        <dbReference type="ARBA" id="ARBA00022692"/>
    </source>
</evidence>
<accession>A0A1L6MUS7</accession>
<dbReference type="InterPro" id="IPR050475">
    <property type="entry name" value="Prenyltransferase_related"/>
</dbReference>
<dbReference type="AlphaFoldDB" id="A0A1L6MUS7"/>
<feature type="transmembrane region" description="Helical" evidence="6">
    <location>
        <begin position="208"/>
        <end position="233"/>
    </location>
</feature>